<keyword evidence="2" id="KW-1185">Reference proteome</keyword>
<organism evidence="1 2">
    <name type="scientific">Advenella kashmirensis W13003</name>
    <dbReference type="NCBI Taxonomy" id="1424334"/>
    <lineage>
        <taxon>Bacteria</taxon>
        <taxon>Pseudomonadati</taxon>
        <taxon>Pseudomonadota</taxon>
        <taxon>Betaproteobacteria</taxon>
        <taxon>Burkholderiales</taxon>
        <taxon>Alcaligenaceae</taxon>
    </lineage>
</organism>
<dbReference type="eggNOG" id="COG1672">
    <property type="taxonomic scope" value="Bacteria"/>
</dbReference>
<sequence length="161" mass="18678">MGLRFPTCDICAELGRFGFVVDQVEHSLRKLTNKKLIETTERVTFDEGLQGLVGDMPIAFRATTIGSYHCNRWAPTFAYMDAMLVDTPILEPSVRQEIACNIDSFDISKRLRRTLLFDDYLMRCWSAFDEHPVYFDWPTVRISGDKTFLSVQRVVEKQENR</sequence>
<dbReference type="EMBL" id="AYXT01000009">
    <property type="protein sequence ID" value="ETF03500.1"/>
    <property type="molecule type" value="Genomic_DNA"/>
</dbReference>
<reference evidence="1 2" key="1">
    <citation type="journal article" date="2014" name="Genome Announc.">
        <title>Draft Genome Sequence of Advenella kashmirensis Strain W13003, a Polycyclic Aromatic Hydrocarbon-Degrading Bacterium.</title>
        <authorList>
            <person name="Wang X."/>
            <person name="Jin D."/>
            <person name="Zhou L."/>
            <person name="Wu L."/>
            <person name="An W."/>
            <person name="Zhao L."/>
        </authorList>
    </citation>
    <scope>NUCLEOTIDE SEQUENCE [LARGE SCALE GENOMIC DNA]</scope>
    <source>
        <strain evidence="1 2">W13003</strain>
    </source>
</reference>
<comment type="caution">
    <text evidence="1">The sequence shown here is derived from an EMBL/GenBank/DDBJ whole genome shotgun (WGS) entry which is preliminary data.</text>
</comment>
<protein>
    <submittedName>
        <fullName evidence="1">Uncharacterized protein</fullName>
    </submittedName>
</protein>
<gene>
    <name evidence="1" type="ORF">W822_09435</name>
</gene>
<dbReference type="AlphaFoldDB" id="V8QW02"/>
<name>V8QW02_9BURK</name>
<evidence type="ECO:0000313" key="2">
    <source>
        <dbReference type="Proteomes" id="UP000018733"/>
    </source>
</evidence>
<proteinExistence type="predicted"/>
<dbReference type="HOGENOM" id="CLU_1640202_0_0_4"/>
<accession>V8QW02</accession>
<dbReference type="Proteomes" id="UP000018733">
    <property type="component" value="Unassembled WGS sequence"/>
</dbReference>
<evidence type="ECO:0000313" key="1">
    <source>
        <dbReference type="EMBL" id="ETF03500.1"/>
    </source>
</evidence>